<dbReference type="Proteomes" id="UP000694864">
    <property type="component" value="Chromosome 11"/>
</dbReference>
<dbReference type="Pfam" id="PF08387">
    <property type="entry name" value="FBD"/>
    <property type="match status" value="1"/>
</dbReference>
<protein>
    <submittedName>
        <fullName evidence="3">F-box/FBD/LRR-repeat protein At1g51370-like</fullName>
    </submittedName>
</protein>
<evidence type="ECO:0000259" key="1">
    <source>
        <dbReference type="PROSITE" id="PS50181"/>
    </source>
</evidence>
<dbReference type="InterPro" id="IPR055411">
    <property type="entry name" value="LRR_FXL15/At3g58940/PEG3-like"/>
</dbReference>
<gene>
    <name evidence="3" type="primary">LOC104725884</name>
</gene>
<dbReference type="SUPFAM" id="SSF81383">
    <property type="entry name" value="F-box domain"/>
    <property type="match status" value="1"/>
</dbReference>
<organism evidence="2 3">
    <name type="scientific">Camelina sativa</name>
    <name type="common">False flax</name>
    <name type="synonym">Myagrum sativum</name>
    <dbReference type="NCBI Taxonomy" id="90675"/>
    <lineage>
        <taxon>Eukaryota</taxon>
        <taxon>Viridiplantae</taxon>
        <taxon>Streptophyta</taxon>
        <taxon>Embryophyta</taxon>
        <taxon>Tracheophyta</taxon>
        <taxon>Spermatophyta</taxon>
        <taxon>Magnoliopsida</taxon>
        <taxon>eudicotyledons</taxon>
        <taxon>Gunneridae</taxon>
        <taxon>Pentapetalae</taxon>
        <taxon>rosids</taxon>
        <taxon>malvids</taxon>
        <taxon>Brassicales</taxon>
        <taxon>Brassicaceae</taxon>
        <taxon>Camelineae</taxon>
        <taxon>Camelina</taxon>
    </lineage>
</organism>
<dbReference type="Gene3D" id="1.20.1280.50">
    <property type="match status" value="1"/>
</dbReference>
<dbReference type="InterPro" id="IPR050232">
    <property type="entry name" value="FBL13/AtMIF1-like"/>
</dbReference>
<dbReference type="SMART" id="SM00579">
    <property type="entry name" value="FBD"/>
    <property type="match status" value="1"/>
</dbReference>
<dbReference type="InterPro" id="IPR006566">
    <property type="entry name" value="FBD"/>
</dbReference>
<dbReference type="SUPFAM" id="SSF52047">
    <property type="entry name" value="RNI-like"/>
    <property type="match status" value="1"/>
</dbReference>
<dbReference type="RefSeq" id="XP_010442937.1">
    <property type="nucleotide sequence ID" value="XM_010444635.2"/>
</dbReference>
<feature type="domain" description="F-box" evidence="1">
    <location>
        <begin position="20"/>
        <end position="56"/>
    </location>
</feature>
<proteinExistence type="predicted"/>
<dbReference type="InterPro" id="IPR036047">
    <property type="entry name" value="F-box-like_dom_sf"/>
</dbReference>
<name>A0ABM0ULJ6_CAMSA</name>
<dbReference type="Pfam" id="PF24758">
    <property type="entry name" value="LRR_At5g56370"/>
    <property type="match status" value="1"/>
</dbReference>
<dbReference type="Pfam" id="PF00646">
    <property type="entry name" value="F-box"/>
    <property type="match status" value="1"/>
</dbReference>
<keyword evidence="2" id="KW-1185">Reference proteome</keyword>
<accession>A0ABM0ULJ6</accession>
<dbReference type="PANTHER" id="PTHR31900:SF33">
    <property type="entry name" value="PROTEIN WITH RNI-LIKE_FBD-LIKE DOMAIN"/>
    <property type="match status" value="1"/>
</dbReference>
<dbReference type="GeneID" id="104725884"/>
<dbReference type="SMART" id="SM00256">
    <property type="entry name" value="FBOX"/>
    <property type="match status" value="1"/>
</dbReference>
<evidence type="ECO:0000313" key="3">
    <source>
        <dbReference type="RefSeq" id="XP_010442937.1"/>
    </source>
</evidence>
<dbReference type="PROSITE" id="PS50181">
    <property type="entry name" value="FBOX"/>
    <property type="match status" value="1"/>
</dbReference>
<dbReference type="InterPro" id="IPR053781">
    <property type="entry name" value="F-box_AtFBL13-like"/>
</dbReference>
<sequence>MVGRKKRTQNCDKVSHEEDEDRISQLPESLISEILYHLSTKDAVTTSVLSTKWRYLWQWVPGLDVEFNTFSNINAFMSFAERFFYSNRGSWIRKLRLNISDPFGKCDLNSWIDVFTTRRIQHLAVDYIPTSEIPLSIYTCKTLVHLQLVRAALAEAEFVSFPCLKIMHLEDVIYPNETMLEKLISGSPVLEDLLISRPYPWYDKAKVLQVRSHRLKRIDIDGSTEVVINAPLLLCLRTMIYLTKNFKIISLGFPTKLDIDVVFSKKKTCCKGLIHDILTDISRVRDLVINNVILKDILLYSNSGQLFQFRDLSRLNAGFAKSDLEMLPTILESCPRLESFTLELVKDPSMCGKMKKEPNVMFSAVPQCLVSSLKFVELKRSIPRYEGEMKLIRYFLKNSTILEKLKLNVYYTKKEKCDFFTELVSMTRCSSACKVLVL</sequence>
<reference evidence="3" key="2">
    <citation type="submission" date="2025-08" db="UniProtKB">
        <authorList>
            <consortium name="RefSeq"/>
        </authorList>
    </citation>
    <scope>IDENTIFICATION</scope>
    <source>
        <tissue evidence="3">Leaf</tissue>
    </source>
</reference>
<dbReference type="PANTHER" id="PTHR31900">
    <property type="entry name" value="F-BOX/RNI SUPERFAMILY PROTEIN-RELATED"/>
    <property type="match status" value="1"/>
</dbReference>
<evidence type="ECO:0000313" key="2">
    <source>
        <dbReference type="Proteomes" id="UP000694864"/>
    </source>
</evidence>
<dbReference type="InterPro" id="IPR001810">
    <property type="entry name" value="F-box_dom"/>
</dbReference>
<dbReference type="CDD" id="cd22160">
    <property type="entry name" value="F-box_AtFBL13-like"/>
    <property type="match status" value="1"/>
</dbReference>
<reference evidence="2" key="1">
    <citation type="journal article" date="2014" name="Nat. Commun.">
        <title>The emerging biofuel crop Camelina sativa retains a highly undifferentiated hexaploid genome structure.</title>
        <authorList>
            <person name="Kagale S."/>
            <person name="Koh C."/>
            <person name="Nixon J."/>
            <person name="Bollina V."/>
            <person name="Clarke W.E."/>
            <person name="Tuteja R."/>
            <person name="Spillane C."/>
            <person name="Robinson S.J."/>
            <person name="Links M.G."/>
            <person name="Clarke C."/>
            <person name="Higgins E.E."/>
            <person name="Huebert T."/>
            <person name="Sharpe A.G."/>
            <person name="Parkin I.A."/>
        </authorList>
    </citation>
    <scope>NUCLEOTIDE SEQUENCE [LARGE SCALE GENOMIC DNA]</scope>
    <source>
        <strain evidence="2">cv. DH55</strain>
    </source>
</reference>